<dbReference type="SUPFAM" id="SSF53850">
    <property type="entry name" value="Periplasmic binding protein-like II"/>
    <property type="match status" value="1"/>
</dbReference>
<dbReference type="SUPFAM" id="SSF161098">
    <property type="entry name" value="MetI-like"/>
    <property type="match status" value="1"/>
</dbReference>
<organism evidence="8 9">
    <name type="scientific">Trinickia fusca</name>
    <dbReference type="NCBI Taxonomy" id="2419777"/>
    <lineage>
        <taxon>Bacteria</taxon>
        <taxon>Pseudomonadati</taxon>
        <taxon>Pseudomonadota</taxon>
        <taxon>Betaproteobacteria</taxon>
        <taxon>Burkholderiales</taxon>
        <taxon>Burkholderiaceae</taxon>
        <taxon>Trinickia</taxon>
    </lineage>
</organism>
<dbReference type="InterPro" id="IPR001638">
    <property type="entry name" value="Solute-binding_3/MltF_N"/>
</dbReference>
<dbReference type="OrthoDB" id="7241844at2"/>
<comment type="subcellular location">
    <subcellularLocation>
        <location evidence="1">Cell membrane</location>
        <topology evidence="1">Multi-pass membrane protein</topology>
    </subcellularLocation>
</comment>
<evidence type="ECO:0000256" key="6">
    <source>
        <dbReference type="SAM" id="Phobius"/>
    </source>
</evidence>
<dbReference type="AlphaFoldDB" id="A0A494XVX7"/>
<evidence type="ECO:0000313" key="9">
    <source>
        <dbReference type="Proteomes" id="UP000280434"/>
    </source>
</evidence>
<evidence type="ECO:0000259" key="7">
    <source>
        <dbReference type="SMART" id="SM00062"/>
    </source>
</evidence>
<dbReference type="PANTHER" id="PTHR35936">
    <property type="entry name" value="MEMBRANE-BOUND LYTIC MUREIN TRANSGLYCOSYLASE F"/>
    <property type="match status" value="1"/>
</dbReference>
<evidence type="ECO:0000256" key="5">
    <source>
        <dbReference type="ARBA" id="ARBA00023136"/>
    </source>
</evidence>
<comment type="caution">
    <text evidence="8">The sequence shown here is derived from an EMBL/GenBank/DDBJ whole genome shotgun (WGS) entry which is preliminary data.</text>
</comment>
<evidence type="ECO:0000256" key="4">
    <source>
        <dbReference type="ARBA" id="ARBA00022989"/>
    </source>
</evidence>
<feature type="transmembrane region" description="Helical" evidence="6">
    <location>
        <begin position="546"/>
        <end position="565"/>
    </location>
</feature>
<name>A0A494XVX7_9BURK</name>
<accession>A0A494XVX7</accession>
<evidence type="ECO:0000256" key="3">
    <source>
        <dbReference type="ARBA" id="ARBA00022729"/>
    </source>
</evidence>
<dbReference type="InterPro" id="IPR035906">
    <property type="entry name" value="MetI-like_sf"/>
</dbReference>
<dbReference type="Pfam" id="PF00497">
    <property type="entry name" value="SBP_bac_3"/>
    <property type="match status" value="1"/>
</dbReference>
<dbReference type="SMART" id="SM00062">
    <property type="entry name" value="PBPb"/>
    <property type="match status" value="1"/>
</dbReference>
<dbReference type="Gene3D" id="1.10.3720.10">
    <property type="entry name" value="MetI-like"/>
    <property type="match status" value="1"/>
</dbReference>
<protein>
    <submittedName>
        <fullName evidence="8">ABC transporter substrate-binding protein</fullName>
    </submittedName>
</protein>
<keyword evidence="4 6" id="KW-1133">Transmembrane helix</keyword>
<dbReference type="Gene3D" id="3.40.190.10">
    <property type="entry name" value="Periplasmic binding protein-like II"/>
    <property type="match status" value="2"/>
</dbReference>
<feature type="transmembrane region" description="Helical" evidence="6">
    <location>
        <begin position="381"/>
        <end position="408"/>
    </location>
</feature>
<gene>
    <name evidence="8" type="ORF">D7S89_01525</name>
</gene>
<sequence length="577" mass="63274">MGHAIVVRRPARPMSRRVLDAIARLRHARAGDPDMTAARPCAREGAHEWCVRCMCAALLWTLLASSALASGRLDAIRARGVLVVGVKNDYPPFGMLAGDMTHEGFEHDLATDLARRLGVALRTIGVKSADRVQVLNEGRVDVMIATLGDTAQRRRIATLVEPDYYSSGVTLMTRPGTAVSRWDELRGNTVCATLGSYFNRPMALRYQLNLQTYANNRDAKLGVRDGRCVGWLFDNTAIASDLRSPQWRDYHVDLPLQMETPWAIAVARSEQGGELERFIGDTVAQWHRSGMLIELERKWGLRPSSFLADMHALWSRTDRSGRYVCTRGPDGRWPVACRNPAFVTSTDVTGLRGWGLGVLERTGIDLTYVYDDYERGEFLHALWLTMALTVCCIVGSLACGIALALLAARGIPVISAVLVWLASFARMTPPLLQIYVLTFGVGGVLAARWGVCVNVFGIVVLALSLYTGAGIMRALDDAVRHSRESAPRFVLNTTTLGAVMRRASPAIVALLVNVTKATMMASAVAVPELLSVSTSIIADHGNVATMMNTLMLCFLLLVFIVLRLLRVVERSMRDAGH</sequence>
<dbReference type="CDD" id="cd06261">
    <property type="entry name" value="TM_PBP2"/>
    <property type="match status" value="1"/>
</dbReference>
<keyword evidence="5 6" id="KW-0472">Membrane</keyword>
<reference evidence="8 9" key="1">
    <citation type="submission" date="2018-10" db="EMBL/GenBank/DDBJ databases">
        <title>Paraburkholderia sp. 7MK8-2, isolated from soil.</title>
        <authorList>
            <person name="Gao Z.-H."/>
            <person name="Qiu L.-H."/>
        </authorList>
    </citation>
    <scope>NUCLEOTIDE SEQUENCE [LARGE SCALE GENOMIC DNA]</scope>
    <source>
        <strain evidence="8 9">7MK8-2</strain>
    </source>
</reference>
<dbReference type="InterPro" id="IPR000515">
    <property type="entry name" value="MetI-like"/>
</dbReference>
<feature type="transmembrane region" description="Helical" evidence="6">
    <location>
        <begin position="455"/>
        <end position="475"/>
    </location>
</feature>
<dbReference type="GO" id="GO:0055085">
    <property type="term" value="P:transmembrane transport"/>
    <property type="evidence" value="ECO:0007669"/>
    <property type="project" value="InterPro"/>
</dbReference>
<evidence type="ECO:0000256" key="1">
    <source>
        <dbReference type="ARBA" id="ARBA00004651"/>
    </source>
</evidence>
<keyword evidence="9" id="KW-1185">Reference proteome</keyword>
<dbReference type="GO" id="GO:0005886">
    <property type="term" value="C:plasma membrane"/>
    <property type="evidence" value="ECO:0007669"/>
    <property type="project" value="UniProtKB-SubCell"/>
</dbReference>
<keyword evidence="2 6" id="KW-0812">Transmembrane</keyword>
<proteinExistence type="predicted"/>
<dbReference type="Proteomes" id="UP000280434">
    <property type="component" value="Unassembled WGS sequence"/>
</dbReference>
<evidence type="ECO:0000313" key="8">
    <source>
        <dbReference type="EMBL" id="RKP52244.1"/>
    </source>
</evidence>
<evidence type="ECO:0000256" key="2">
    <source>
        <dbReference type="ARBA" id="ARBA00022692"/>
    </source>
</evidence>
<keyword evidence="3" id="KW-0732">Signal</keyword>
<dbReference type="PANTHER" id="PTHR35936:SF34">
    <property type="entry name" value="ABC TRANSPORTER EXTRACELLULAR-BINDING PROTEIN YCKB-RELATED"/>
    <property type="match status" value="1"/>
</dbReference>
<feature type="domain" description="Solute-binding protein family 3/N-terminal" evidence="7">
    <location>
        <begin position="81"/>
        <end position="303"/>
    </location>
</feature>
<dbReference type="EMBL" id="RBZV01000001">
    <property type="protein sequence ID" value="RKP52244.1"/>
    <property type="molecule type" value="Genomic_DNA"/>
</dbReference>
<feature type="transmembrane region" description="Helical" evidence="6">
    <location>
        <begin position="506"/>
        <end position="526"/>
    </location>
</feature>